<dbReference type="OrthoDB" id="25954at2"/>
<proteinExistence type="predicted"/>
<dbReference type="GO" id="GO:0020037">
    <property type="term" value="F:heme binding"/>
    <property type="evidence" value="ECO:0007669"/>
    <property type="project" value="InterPro"/>
</dbReference>
<dbReference type="GO" id="GO:0046872">
    <property type="term" value="F:metal ion binding"/>
    <property type="evidence" value="ECO:0007669"/>
    <property type="project" value="UniProtKB-KW"/>
</dbReference>
<sequence>MGAPDLCTEEDITQLVHQFYAEVRRDAELGPIFNTHVDDWDVHLAKLVDFWSSILRGTGRFRGTPMPRHVALPGLHAGLFERWLRLFRATAAAQPNQAMAEQACLMAGRIAQSLWYGYQLHRSPDQAPTDLAHG</sequence>
<dbReference type="InterPro" id="IPR012292">
    <property type="entry name" value="Globin/Proto"/>
</dbReference>
<dbReference type="EMBL" id="HE965806">
    <property type="protein sequence ID" value="CCJ52234.1"/>
    <property type="molecule type" value="Genomic_DNA"/>
</dbReference>
<accession>A0A0C6P236</accession>
<dbReference type="SMR" id="A0A0C6P236"/>
<dbReference type="CDD" id="cd08916">
    <property type="entry name" value="TrHb3_P"/>
    <property type="match status" value="1"/>
</dbReference>
<name>A0A0C6P236_BORBO</name>
<dbReference type="GO" id="GO:0019825">
    <property type="term" value="F:oxygen binding"/>
    <property type="evidence" value="ECO:0007669"/>
    <property type="project" value="InterPro"/>
</dbReference>
<dbReference type="HOGENOM" id="CLU_104957_2_0_4"/>
<evidence type="ECO:0000313" key="5">
    <source>
        <dbReference type="EMBL" id="CCJ52234.1"/>
    </source>
</evidence>
<reference evidence="5 6" key="1">
    <citation type="journal article" date="2012" name="BMC Genomics">
        <title>Comparative genomics of the classical Bordetella subspecies: the evolution and exchange of virulence-associated diversity amongst closely related pathogens.</title>
        <authorList>
            <person name="Park J."/>
            <person name="Zhang Y."/>
            <person name="Buboltz A.M."/>
            <person name="Zhang X."/>
            <person name="Schuster S.C."/>
            <person name="Ahuja U."/>
            <person name="Liu M."/>
            <person name="Miller J.F."/>
            <person name="Sebaihia M."/>
            <person name="Bentley S.D."/>
            <person name="Parkhill J."/>
            <person name="Harvill E.T."/>
        </authorList>
    </citation>
    <scope>NUCLEOTIDE SEQUENCE [LARGE SCALE GENOMIC DNA]</scope>
    <source>
        <strain evidence="5 6">253</strain>
    </source>
</reference>
<dbReference type="AlphaFoldDB" id="A0A0C6P236"/>
<dbReference type="InterPro" id="IPR009050">
    <property type="entry name" value="Globin-like_sf"/>
</dbReference>
<dbReference type="Proteomes" id="UP000007564">
    <property type="component" value="Chromosome"/>
</dbReference>
<dbReference type="RefSeq" id="WP_003812026.1">
    <property type="nucleotide sequence ID" value="NC_019382.1"/>
</dbReference>
<evidence type="ECO:0000256" key="4">
    <source>
        <dbReference type="ARBA" id="ARBA00023004"/>
    </source>
</evidence>
<protein>
    <recommendedName>
        <fullName evidence="7">Preprotein translocase subunit TatC</fullName>
    </recommendedName>
</protein>
<evidence type="ECO:0008006" key="7">
    <source>
        <dbReference type="Google" id="ProtNLM"/>
    </source>
</evidence>
<keyword evidence="2" id="KW-0349">Heme</keyword>
<dbReference type="InterPro" id="IPR001486">
    <property type="entry name" value="Hemoglobin_trunc"/>
</dbReference>
<keyword evidence="4" id="KW-0408">Iron</keyword>
<evidence type="ECO:0000256" key="2">
    <source>
        <dbReference type="ARBA" id="ARBA00022617"/>
    </source>
</evidence>
<dbReference type="KEGG" id="bbh:BN112_0316"/>
<evidence type="ECO:0000313" key="6">
    <source>
        <dbReference type="Proteomes" id="UP000007564"/>
    </source>
</evidence>
<dbReference type="Gene3D" id="1.10.490.10">
    <property type="entry name" value="Globins"/>
    <property type="match status" value="1"/>
</dbReference>
<keyword evidence="3" id="KW-0479">Metal-binding</keyword>
<keyword evidence="1" id="KW-0813">Transport</keyword>
<dbReference type="SUPFAM" id="SSF46458">
    <property type="entry name" value="Globin-like"/>
    <property type="match status" value="1"/>
</dbReference>
<organism evidence="5 6">
    <name type="scientific">Bordetella bronchiseptica 253</name>
    <dbReference type="NCBI Taxonomy" id="568707"/>
    <lineage>
        <taxon>Bacteria</taxon>
        <taxon>Pseudomonadati</taxon>
        <taxon>Pseudomonadota</taxon>
        <taxon>Betaproteobacteria</taxon>
        <taxon>Burkholderiales</taxon>
        <taxon>Alcaligenaceae</taxon>
        <taxon>Bordetella</taxon>
    </lineage>
</organism>
<evidence type="ECO:0000256" key="1">
    <source>
        <dbReference type="ARBA" id="ARBA00022448"/>
    </source>
</evidence>
<gene>
    <name evidence="5" type="ORF">BN112_0316</name>
</gene>
<dbReference type="Pfam" id="PF01152">
    <property type="entry name" value="Bac_globin"/>
    <property type="match status" value="1"/>
</dbReference>
<evidence type="ECO:0000256" key="3">
    <source>
        <dbReference type="ARBA" id="ARBA00022723"/>
    </source>
</evidence>
<dbReference type="GeneID" id="69601876"/>